<dbReference type="EMBL" id="RBWV01000012">
    <property type="protein sequence ID" value="RKS73799.1"/>
    <property type="molecule type" value="Genomic_DNA"/>
</dbReference>
<dbReference type="GO" id="GO:0016810">
    <property type="term" value="F:hydrolase activity, acting on carbon-nitrogen (but not peptide) bonds"/>
    <property type="evidence" value="ECO:0007669"/>
    <property type="project" value="InterPro"/>
</dbReference>
<keyword evidence="3 7" id="KW-0378">Hydrolase</keyword>
<evidence type="ECO:0000256" key="8">
    <source>
        <dbReference type="SAM" id="SignalP"/>
    </source>
</evidence>
<dbReference type="InterPro" id="IPR044846">
    <property type="entry name" value="GH10"/>
</dbReference>
<evidence type="ECO:0000256" key="5">
    <source>
        <dbReference type="ARBA" id="ARBA00023295"/>
    </source>
</evidence>
<dbReference type="Gene3D" id="3.20.20.80">
    <property type="entry name" value="Glycosidases"/>
    <property type="match status" value="1"/>
</dbReference>
<dbReference type="InterPro" id="IPR010502">
    <property type="entry name" value="Carb-bd_dom_fam9"/>
</dbReference>
<dbReference type="OrthoDB" id="9815836at2"/>
<keyword evidence="12" id="KW-1185">Reference proteome</keyword>
<comment type="caution">
    <text evidence="11">The sequence shown here is derived from an EMBL/GenBank/DDBJ whole genome shotgun (WGS) entry which is preliminary data.</text>
</comment>
<dbReference type="InterPro" id="IPR008979">
    <property type="entry name" value="Galactose-bd-like_sf"/>
</dbReference>
<dbReference type="Pfam" id="PF06452">
    <property type="entry name" value="CBM9_1"/>
    <property type="match status" value="1"/>
</dbReference>
<evidence type="ECO:0000313" key="12">
    <source>
        <dbReference type="Proteomes" id="UP000281955"/>
    </source>
</evidence>
<keyword evidence="2" id="KW-0677">Repeat</keyword>
<dbReference type="PROSITE" id="PS51677">
    <property type="entry name" value="NODB"/>
    <property type="match status" value="1"/>
</dbReference>
<evidence type="ECO:0000313" key="11">
    <source>
        <dbReference type="EMBL" id="RKS73799.1"/>
    </source>
</evidence>
<keyword evidence="8" id="KW-0732">Signal</keyword>
<dbReference type="InParanoid" id="A0A420XNM9"/>
<dbReference type="SUPFAM" id="SSF88713">
    <property type="entry name" value="Glycoside hydrolase/deacetylase"/>
    <property type="match status" value="1"/>
</dbReference>
<feature type="domain" description="NodB homology" evidence="9">
    <location>
        <begin position="376"/>
        <end position="562"/>
    </location>
</feature>
<name>A0A420XNM9_9ACTN</name>
<feature type="domain" description="GH10" evidence="10">
    <location>
        <begin position="729"/>
        <end position="1071"/>
    </location>
</feature>
<dbReference type="SUPFAM" id="SSF49785">
    <property type="entry name" value="Galactose-binding domain-like"/>
    <property type="match status" value="3"/>
</dbReference>
<dbReference type="CDD" id="cd10917">
    <property type="entry name" value="CE4_NodB_like_6s_7s"/>
    <property type="match status" value="1"/>
</dbReference>
<dbReference type="PANTHER" id="PTHR31490">
    <property type="entry name" value="GLYCOSYL HYDROLASE"/>
    <property type="match status" value="1"/>
</dbReference>
<dbReference type="Gene3D" id="2.60.40.1190">
    <property type="match status" value="1"/>
</dbReference>
<evidence type="ECO:0000256" key="2">
    <source>
        <dbReference type="ARBA" id="ARBA00022737"/>
    </source>
</evidence>
<feature type="chain" id="PRO_5019492884" description="Beta-xylanase" evidence="8">
    <location>
        <begin position="29"/>
        <end position="1571"/>
    </location>
</feature>
<dbReference type="PANTHER" id="PTHR31490:SF90">
    <property type="entry name" value="ENDO-1,4-BETA-XYLANASE A"/>
    <property type="match status" value="1"/>
</dbReference>
<evidence type="ECO:0000256" key="7">
    <source>
        <dbReference type="RuleBase" id="RU361174"/>
    </source>
</evidence>
<accession>A0A420XNM9</accession>
<dbReference type="Pfam" id="PF01522">
    <property type="entry name" value="Polysacc_deac_1"/>
    <property type="match status" value="1"/>
</dbReference>
<dbReference type="SMART" id="SM00633">
    <property type="entry name" value="Glyco_10"/>
    <property type="match status" value="1"/>
</dbReference>
<dbReference type="GO" id="GO:0031176">
    <property type="term" value="F:endo-1,4-beta-xylanase activity"/>
    <property type="evidence" value="ECO:0007669"/>
    <property type="project" value="UniProtKB-EC"/>
</dbReference>
<evidence type="ECO:0000256" key="1">
    <source>
        <dbReference type="ARBA" id="ARBA00007495"/>
    </source>
</evidence>
<dbReference type="InterPro" id="IPR002509">
    <property type="entry name" value="NODB_dom"/>
</dbReference>
<keyword evidence="4 7" id="KW-0119">Carbohydrate metabolism</keyword>
<sequence>MRRRRSAGLALLGLTTSLGLAASPAAWAAGAQTGAATGTRAAAAAAPTTVLSSDFEDGSSAPWTQNGDASLSVVDLGGNKALKVSGRAHDYDGIKTPANLLKGGVEYTFSLKVRLADGTTGGPAGVRMVVEPAYTWVGNTTMSTGAWTTVTGTYTAPADADPATLRAYIGTADLAGPYDYLVDDVLITAPPSAPQDTTVASEDFEDGSFAPWTQSGGPSLSVVDVDGSKALQVAGRANDYDGISSPTGLLVPGAQYTFSMKARLAPGTAGSAGVRFVVKPDYTWVGDTTMTADAWTTVTGTFTAPAGADPAALQAYIGTGDLGAPYTYLVDDIVITGQAAGGGDVPWTPTPDPDFVPGGAVNPTTTPLAAARGTGNVVAMTHDDGPNPGETEALLDFYKAHGIHATFCVIGQNIQAPGGAEILKRIVAEGHTLCNHTTTYDDMGSWTQSRVEADLKANLKIIRDALGNPNQKVPYFRAPNGSWGKTGEVAVALGEQPLNLGNVISDWDGNDLSEATLTANLRKAMQPGAVVLVHDGGGNRENGIKAVQTVVTEKLAQGWTFTLPQGGVPGGETVLSTDFENGLGGWAPRGDAQGDPTVAVTDTEAHGGTHAALVSGRTSQGDGIGHDVTGLLTPGVTYEISAWVKFAAGSPSGNVWLSMQRTNAGTDTYDTVGQFTGVTSGQWQQVTATYQMPAADSARLYFETAYPDGSTAPFLVDDVVVKSQATKEIQNLTPLKSTVDFPVGVAIDSRETQGAAGQLNTRHFDQLTPENHMKPEAWYDADRNFRINPEAKTLMDFAQKEHIRVYGHTLVWHSQTPAWFFQHADGTPLTTSAADKQVLRDRMRTHIDNVAKALSTGGGYGLFGSSTNPVVAFDVVNEVVSDSSDYADGLRRSEWYRVLGEEFIDDAFSYADQAFNSTYAAPGTTRPVTLDINDYNTEQDGKQQRLHALVARLIARGVKVDSVGHQFHVSLATPVSSLEKAIVAFEDLPVKQVVSEFDVTTGTPVTQARLIDQGYYYRDAFRMFRAHAKSIFSVTVWGLTDGRSWRVDNGAPLLFDDDLQAKPAFFGAIDGDLPAQQRAADVFQGSIPLGAAATRSPQWARLPLHPVGANASFQLRWEADHLTAYVTVKDASVQAADGLRFVVGGTTYTLGRNGSGSVQGVVTEVPGGYAVVAHLPVRAALGDQVQFDVQVIDGTSTSGWNSPGALGTLTLVEPLSYTTVVEAPTAPAVDGTVDAAWAKATSVSTDKLISGSAGATAKVRTLWKGSTLYVLAEVKDPVLDATGSDPWTQDSVELFVDSGNVKNGPYRYDDTQIRINYNNVVSFGTGDEGFQRGRLTSATKVVPGGYVVEAAVSLLEAGGLGTFQGLDFQVNDASGGARTGIQAWADPTGQGYQTTARWGVGELVPAPLPSVATLTPVLDRLVGTGDVNKSTARDLADLLAKASAAEKAGNTAGILTALGDLRTAVTGAKASKISAAGKAGLLSALEPWLSPLAGLSQLRYSVSVLADSGQIVKSTADDLRQRVAAVAAAPAAQQHALLQSLRTEVSGLKAAKASATARQQLLDSIDVLLAG</sequence>
<gene>
    <name evidence="11" type="ORF">CLV35_2290</name>
</gene>
<proteinExistence type="inferred from homology"/>
<keyword evidence="5 7" id="KW-0326">Glycosidase</keyword>
<dbReference type="PRINTS" id="PR00134">
    <property type="entry name" value="GLHYDRLASE10"/>
</dbReference>
<evidence type="ECO:0000259" key="9">
    <source>
        <dbReference type="PROSITE" id="PS51677"/>
    </source>
</evidence>
<dbReference type="SUPFAM" id="SSF51445">
    <property type="entry name" value="(Trans)glycosidases"/>
    <property type="match status" value="1"/>
</dbReference>
<evidence type="ECO:0000256" key="4">
    <source>
        <dbReference type="ARBA" id="ARBA00023277"/>
    </source>
</evidence>
<dbReference type="CDD" id="cd00005">
    <property type="entry name" value="CBM9_like_1"/>
    <property type="match status" value="1"/>
</dbReference>
<organism evidence="11 12">
    <name type="scientific">Motilibacter peucedani</name>
    <dbReference type="NCBI Taxonomy" id="598650"/>
    <lineage>
        <taxon>Bacteria</taxon>
        <taxon>Bacillati</taxon>
        <taxon>Actinomycetota</taxon>
        <taxon>Actinomycetes</taxon>
        <taxon>Motilibacterales</taxon>
        <taxon>Motilibacteraceae</taxon>
        <taxon>Motilibacter</taxon>
    </lineage>
</organism>
<dbReference type="EC" id="3.2.1.8" evidence="7"/>
<evidence type="ECO:0000259" key="10">
    <source>
        <dbReference type="PROSITE" id="PS51760"/>
    </source>
</evidence>
<comment type="catalytic activity">
    <reaction evidence="7">
        <text>Endohydrolysis of (1-&gt;4)-beta-D-xylosidic linkages in xylans.</text>
        <dbReference type="EC" id="3.2.1.8"/>
    </reaction>
</comment>
<dbReference type="Pfam" id="PF00331">
    <property type="entry name" value="Glyco_hydro_10"/>
    <property type="match status" value="1"/>
</dbReference>
<comment type="similarity">
    <text evidence="1 7">Belongs to the glycosyl hydrolase 10 (cellulase F) family.</text>
</comment>
<dbReference type="InterPro" id="IPR011330">
    <property type="entry name" value="Glyco_hydro/deAcase_b/a-brl"/>
</dbReference>
<dbReference type="GO" id="GO:0030246">
    <property type="term" value="F:carbohydrate binding"/>
    <property type="evidence" value="ECO:0007669"/>
    <property type="project" value="InterPro"/>
</dbReference>
<dbReference type="RefSeq" id="WP_121193611.1">
    <property type="nucleotide sequence ID" value="NZ_RBWV01000012.1"/>
</dbReference>
<protein>
    <recommendedName>
        <fullName evidence="7">Beta-xylanase</fullName>
        <ecNumber evidence="7">3.2.1.8</ecNumber>
    </recommendedName>
</protein>
<dbReference type="Gene3D" id="2.60.120.260">
    <property type="entry name" value="Galactose-binding domain-like"/>
    <property type="match status" value="3"/>
</dbReference>
<keyword evidence="11" id="KW-0858">Xylan degradation</keyword>
<reference evidence="11 12" key="1">
    <citation type="submission" date="2018-10" db="EMBL/GenBank/DDBJ databases">
        <title>Genomic Encyclopedia of Archaeal and Bacterial Type Strains, Phase II (KMG-II): from individual species to whole genera.</title>
        <authorList>
            <person name="Goeker M."/>
        </authorList>
    </citation>
    <scope>NUCLEOTIDE SEQUENCE [LARGE SCALE GENOMIC DNA]</scope>
    <source>
        <strain evidence="11 12">RP-AC37</strain>
    </source>
</reference>
<feature type="signal peptide" evidence="8">
    <location>
        <begin position="1"/>
        <end position="28"/>
    </location>
</feature>
<dbReference type="Gene3D" id="3.20.20.370">
    <property type="entry name" value="Glycoside hydrolase/deacetylase"/>
    <property type="match status" value="1"/>
</dbReference>
<dbReference type="InterPro" id="IPR017853">
    <property type="entry name" value="GH"/>
</dbReference>
<dbReference type="InterPro" id="IPR003305">
    <property type="entry name" value="CenC_carb-bd"/>
</dbReference>
<dbReference type="Pfam" id="PF02018">
    <property type="entry name" value="CBM_4_9"/>
    <property type="match status" value="3"/>
</dbReference>
<evidence type="ECO:0000256" key="3">
    <source>
        <dbReference type="ARBA" id="ARBA00022801"/>
    </source>
</evidence>
<keyword evidence="6 7" id="KW-0624">Polysaccharide degradation</keyword>
<dbReference type="PROSITE" id="PS51760">
    <property type="entry name" value="GH10_2"/>
    <property type="match status" value="1"/>
</dbReference>
<dbReference type="SUPFAM" id="SSF49344">
    <property type="entry name" value="CBD9-like"/>
    <property type="match status" value="1"/>
</dbReference>
<dbReference type="InterPro" id="IPR001000">
    <property type="entry name" value="GH10_dom"/>
</dbReference>
<dbReference type="GO" id="GO:0045493">
    <property type="term" value="P:xylan catabolic process"/>
    <property type="evidence" value="ECO:0007669"/>
    <property type="project" value="UniProtKB-KW"/>
</dbReference>
<evidence type="ECO:0000256" key="6">
    <source>
        <dbReference type="ARBA" id="ARBA00023326"/>
    </source>
</evidence>
<dbReference type="Proteomes" id="UP000281955">
    <property type="component" value="Unassembled WGS sequence"/>
</dbReference>